<dbReference type="Gene3D" id="3.50.50.60">
    <property type="entry name" value="FAD/NAD(P)-binding domain"/>
    <property type="match status" value="1"/>
</dbReference>
<organism evidence="7 8">
    <name type="scientific">Podila minutissima</name>
    <dbReference type="NCBI Taxonomy" id="64525"/>
    <lineage>
        <taxon>Eukaryota</taxon>
        <taxon>Fungi</taxon>
        <taxon>Fungi incertae sedis</taxon>
        <taxon>Mucoromycota</taxon>
        <taxon>Mortierellomycotina</taxon>
        <taxon>Mortierellomycetes</taxon>
        <taxon>Mortierellales</taxon>
        <taxon>Mortierellaceae</taxon>
        <taxon>Podila</taxon>
    </lineage>
</organism>
<dbReference type="GO" id="GO:0071949">
    <property type="term" value="F:FAD binding"/>
    <property type="evidence" value="ECO:0007669"/>
    <property type="project" value="InterPro"/>
</dbReference>
<dbReference type="PANTHER" id="PTHR47356:SF2">
    <property type="entry name" value="FAD-BINDING DOMAIN-CONTAINING PROTEIN-RELATED"/>
    <property type="match status" value="1"/>
</dbReference>
<dbReference type="PANTHER" id="PTHR47356">
    <property type="entry name" value="FAD-DEPENDENT MONOOXYGENASE ASQG-RELATED"/>
    <property type="match status" value="1"/>
</dbReference>
<dbReference type="GO" id="GO:0004497">
    <property type="term" value="F:monooxygenase activity"/>
    <property type="evidence" value="ECO:0007669"/>
    <property type="project" value="InterPro"/>
</dbReference>
<evidence type="ECO:0000256" key="3">
    <source>
        <dbReference type="ARBA" id="ARBA00022827"/>
    </source>
</evidence>
<feature type="compositionally biased region" description="Low complexity" evidence="5">
    <location>
        <begin position="1"/>
        <end position="36"/>
    </location>
</feature>
<dbReference type="InterPro" id="IPR036188">
    <property type="entry name" value="FAD/NAD-bd_sf"/>
</dbReference>
<name>A0A9P5VMK1_9FUNG</name>
<reference evidence="7" key="1">
    <citation type="journal article" date="2020" name="Fungal Divers.">
        <title>Resolving the Mortierellaceae phylogeny through synthesis of multi-gene phylogenetics and phylogenomics.</title>
        <authorList>
            <person name="Vandepol N."/>
            <person name="Liber J."/>
            <person name="Desiro A."/>
            <person name="Na H."/>
            <person name="Kennedy M."/>
            <person name="Barry K."/>
            <person name="Grigoriev I.V."/>
            <person name="Miller A.N."/>
            <person name="O'Donnell K."/>
            <person name="Stajich J.E."/>
            <person name="Bonito G."/>
        </authorList>
    </citation>
    <scope>NUCLEOTIDE SEQUENCE</scope>
    <source>
        <strain evidence="7">NVP1</strain>
    </source>
</reference>
<dbReference type="InterPro" id="IPR050562">
    <property type="entry name" value="FAD_mOase_fung"/>
</dbReference>
<dbReference type="InterPro" id="IPR002938">
    <property type="entry name" value="FAD-bd"/>
</dbReference>
<feature type="domain" description="FAD-binding" evidence="6">
    <location>
        <begin position="49"/>
        <end position="213"/>
    </location>
</feature>
<evidence type="ECO:0000256" key="1">
    <source>
        <dbReference type="ARBA" id="ARBA00007992"/>
    </source>
</evidence>
<dbReference type="EMBL" id="JAAAUY010000282">
    <property type="protein sequence ID" value="KAF9332099.1"/>
    <property type="molecule type" value="Genomic_DNA"/>
</dbReference>
<dbReference type="SUPFAM" id="SSF51905">
    <property type="entry name" value="FAD/NAD(P)-binding domain"/>
    <property type="match status" value="1"/>
</dbReference>
<comment type="similarity">
    <text evidence="1">Belongs to the paxM FAD-dependent monooxygenase family.</text>
</comment>
<evidence type="ECO:0000313" key="7">
    <source>
        <dbReference type="EMBL" id="KAF9332099.1"/>
    </source>
</evidence>
<evidence type="ECO:0000259" key="6">
    <source>
        <dbReference type="Pfam" id="PF01494"/>
    </source>
</evidence>
<sequence>MAPSILSSKSSKSGLYSSFDSGRTSSIASSSRSGSSHHPMGPKPFSPFKVLIVGAGVGGLMLGFCLEQAGIDYVILDKMRGPPTTKSTIQMTGNTLRAIEQLGLLEEVMRIAKPVSSIVLRRPNMSTVGKIDTMYLKERYGHYSCIVQRAELCQLLLSRIPQEKIQWDRRVLEVVSGEIGVQCRCSNGHVEQADILIGADGAHSSIRQNLYRTLREKHMLPKSDAEPLKYTQNSIIGMTNPLDVERYPAAGARFSEVNIVVGKDDGSHYTLWLSPASGNRVVWSVTGELLSPEDSDANFRQSEFGPEAVDAVCGLIQDLKTPFGCPLGDLIGQSQRDNITKVMIEEKHYKTWFHGRTALIGEACHKFVPFSGQGAEQAILDAVCLVNLLYKLDQNSLPDIIKTFQAYHDKRHQVLKTAFSVSSYMSNLMDSQGLTGELKRTMTFNMPSWVTNSSTDKIQVRPLLDFLPAVDDRGSKSVSTKSV</sequence>
<feature type="region of interest" description="Disordered" evidence="5">
    <location>
        <begin position="1"/>
        <end position="41"/>
    </location>
</feature>
<accession>A0A9P5VMK1</accession>
<keyword evidence="8" id="KW-1185">Reference proteome</keyword>
<keyword evidence="3" id="KW-0274">FAD</keyword>
<evidence type="ECO:0000256" key="2">
    <source>
        <dbReference type="ARBA" id="ARBA00022630"/>
    </source>
</evidence>
<evidence type="ECO:0000313" key="8">
    <source>
        <dbReference type="Proteomes" id="UP000696485"/>
    </source>
</evidence>
<evidence type="ECO:0000256" key="4">
    <source>
        <dbReference type="ARBA" id="ARBA00023002"/>
    </source>
</evidence>
<gene>
    <name evidence="7" type="ORF">BG006_005047</name>
</gene>
<keyword evidence="4" id="KW-0560">Oxidoreductase</keyword>
<proteinExistence type="inferred from homology"/>
<keyword evidence="2" id="KW-0285">Flavoprotein</keyword>
<feature type="domain" description="FAD-binding" evidence="6">
    <location>
        <begin position="336"/>
        <end position="418"/>
    </location>
</feature>
<protein>
    <recommendedName>
        <fullName evidence="6">FAD-binding domain-containing protein</fullName>
    </recommendedName>
</protein>
<dbReference type="Proteomes" id="UP000696485">
    <property type="component" value="Unassembled WGS sequence"/>
</dbReference>
<evidence type="ECO:0000256" key="5">
    <source>
        <dbReference type="SAM" id="MobiDB-lite"/>
    </source>
</evidence>
<dbReference type="AlphaFoldDB" id="A0A9P5VMK1"/>
<comment type="caution">
    <text evidence="7">The sequence shown here is derived from an EMBL/GenBank/DDBJ whole genome shotgun (WGS) entry which is preliminary data.</text>
</comment>
<dbReference type="Pfam" id="PF01494">
    <property type="entry name" value="FAD_binding_3"/>
    <property type="match status" value="2"/>
</dbReference>
<dbReference type="PRINTS" id="PR00420">
    <property type="entry name" value="RNGMNOXGNASE"/>
</dbReference>